<evidence type="ECO:0000256" key="3">
    <source>
        <dbReference type="ARBA" id="ARBA00023015"/>
    </source>
</evidence>
<dbReference type="Proteomes" id="UP000468531">
    <property type="component" value="Unassembled WGS sequence"/>
</dbReference>
<dbReference type="Gene3D" id="3.40.50.2300">
    <property type="match status" value="1"/>
</dbReference>
<dbReference type="PROSITE" id="PS50110">
    <property type="entry name" value="RESPONSE_REGULATORY"/>
    <property type="match status" value="1"/>
</dbReference>
<dbReference type="CDD" id="cd17537">
    <property type="entry name" value="REC_FixJ"/>
    <property type="match status" value="1"/>
</dbReference>
<proteinExistence type="predicted"/>
<evidence type="ECO:0000256" key="6">
    <source>
        <dbReference type="PROSITE-ProRule" id="PRU00169"/>
    </source>
</evidence>
<dbReference type="InterPro" id="IPR000792">
    <property type="entry name" value="Tscrpt_reg_LuxR_C"/>
</dbReference>
<accession>A0A6P1BQ58</accession>
<comment type="caution">
    <text evidence="9">The sequence shown here is derived from an EMBL/GenBank/DDBJ whole genome shotgun (WGS) entry which is preliminary data.</text>
</comment>
<evidence type="ECO:0000313" key="9">
    <source>
        <dbReference type="EMBL" id="NEV00375.1"/>
    </source>
</evidence>
<dbReference type="GO" id="GO:0006355">
    <property type="term" value="P:regulation of DNA-templated transcription"/>
    <property type="evidence" value="ECO:0007669"/>
    <property type="project" value="InterPro"/>
</dbReference>
<evidence type="ECO:0000259" key="7">
    <source>
        <dbReference type="PROSITE" id="PS50043"/>
    </source>
</evidence>
<evidence type="ECO:0000256" key="1">
    <source>
        <dbReference type="ARBA" id="ARBA00022553"/>
    </source>
</evidence>
<dbReference type="FunFam" id="3.40.50.2300:FF:000018">
    <property type="entry name" value="DNA-binding transcriptional regulator NtrC"/>
    <property type="match status" value="1"/>
</dbReference>
<gene>
    <name evidence="9" type="ORF">FNJ47_32325</name>
</gene>
<dbReference type="SUPFAM" id="SSF46894">
    <property type="entry name" value="C-terminal effector domain of the bipartite response regulators"/>
    <property type="match status" value="1"/>
</dbReference>
<dbReference type="Gene3D" id="1.10.10.10">
    <property type="entry name" value="Winged helix-like DNA-binding domain superfamily/Winged helix DNA-binding domain"/>
    <property type="match status" value="1"/>
</dbReference>
<dbReference type="PRINTS" id="PR00038">
    <property type="entry name" value="HTHLUXR"/>
</dbReference>
<dbReference type="PANTHER" id="PTHR44688">
    <property type="entry name" value="DNA-BINDING TRANSCRIPTIONAL ACTIVATOR DEVR_DOSR"/>
    <property type="match status" value="1"/>
</dbReference>
<dbReference type="EMBL" id="VKHP01000175">
    <property type="protein sequence ID" value="NEV00375.1"/>
    <property type="molecule type" value="Genomic_DNA"/>
</dbReference>
<dbReference type="RefSeq" id="WP_163159942.1">
    <property type="nucleotide sequence ID" value="NZ_VKHP01000175.1"/>
</dbReference>
<dbReference type="InterPro" id="IPR011006">
    <property type="entry name" value="CheY-like_superfamily"/>
</dbReference>
<evidence type="ECO:0000259" key="8">
    <source>
        <dbReference type="PROSITE" id="PS50110"/>
    </source>
</evidence>
<sequence length="202" mass="21735">MTTRRTILVIDDDPAVRDSLAFLLDVNGFAVTTYETATAFLDHFARNAADCIVSDIRMPGMSGLDLVRKLKADAVACPVILMTGHGDVALAVEAMKAGAVDFIEKPFEDEALLRAIGEALKTQSSAPADGTVRREAEARLVDLSPRERDVLRGLVAGKINKVIAHDLGISPRTVEVYRANLMAKTSVRSMSELMRIAIAAGL</sequence>
<keyword evidence="4" id="KW-0238">DNA-binding</keyword>
<dbReference type="InterPro" id="IPR036388">
    <property type="entry name" value="WH-like_DNA-bd_sf"/>
</dbReference>
<dbReference type="InterPro" id="IPR016032">
    <property type="entry name" value="Sig_transdc_resp-reg_C-effctor"/>
</dbReference>
<evidence type="ECO:0000256" key="2">
    <source>
        <dbReference type="ARBA" id="ARBA00023012"/>
    </source>
</evidence>
<organism evidence="9 10">
    <name type="scientific">Bradyrhizobium uaiense</name>
    <dbReference type="NCBI Taxonomy" id="2594946"/>
    <lineage>
        <taxon>Bacteria</taxon>
        <taxon>Pseudomonadati</taxon>
        <taxon>Pseudomonadota</taxon>
        <taxon>Alphaproteobacteria</taxon>
        <taxon>Hyphomicrobiales</taxon>
        <taxon>Nitrobacteraceae</taxon>
        <taxon>Bradyrhizobium</taxon>
    </lineage>
</organism>
<dbReference type="InterPro" id="IPR001789">
    <property type="entry name" value="Sig_transdc_resp-reg_receiver"/>
</dbReference>
<evidence type="ECO:0000256" key="5">
    <source>
        <dbReference type="ARBA" id="ARBA00023163"/>
    </source>
</evidence>
<keyword evidence="5" id="KW-0804">Transcription</keyword>
<dbReference type="AlphaFoldDB" id="A0A6P1BQ58"/>
<dbReference type="SMART" id="SM00448">
    <property type="entry name" value="REC"/>
    <property type="match status" value="1"/>
</dbReference>
<evidence type="ECO:0000256" key="4">
    <source>
        <dbReference type="ARBA" id="ARBA00023125"/>
    </source>
</evidence>
<keyword evidence="2" id="KW-0902">Two-component regulatory system</keyword>
<feature type="domain" description="Response regulatory" evidence="8">
    <location>
        <begin position="6"/>
        <end position="120"/>
    </location>
</feature>
<dbReference type="NCBIfam" id="NF006900">
    <property type="entry name" value="PRK09390.1"/>
    <property type="match status" value="1"/>
</dbReference>
<dbReference type="Pfam" id="PF00072">
    <property type="entry name" value="Response_reg"/>
    <property type="match status" value="1"/>
</dbReference>
<feature type="domain" description="HTH luxR-type" evidence="7">
    <location>
        <begin position="136"/>
        <end position="201"/>
    </location>
</feature>
<name>A0A6P1BQ58_9BRAD</name>
<dbReference type="SMART" id="SM00421">
    <property type="entry name" value="HTH_LUXR"/>
    <property type="match status" value="1"/>
</dbReference>
<keyword evidence="10" id="KW-1185">Reference proteome</keyword>
<dbReference type="CDD" id="cd06170">
    <property type="entry name" value="LuxR_C_like"/>
    <property type="match status" value="1"/>
</dbReference>
<dbReference type="GO" id="GO:0003677">
    <property type="term" value="F:DNA binding"/>
    <property type="evidence" value="ECO:0007669"/>
    <property type="project" value="UniProtKB-KW"/>
</dbReference>
<keyword evidence="3" id="KW-0805">Transcription regulation</keyword>
<reference evidence="9 10" key="1">
    <citation type="journal article" date="2020" name="Arch. Microbiol.">
        <title>Bradyrhizobium uaiense sp. nov., a new highly efficient cowpea symbiont.</title>
        <authorList>
            <person name="Cabral Michel D."/>
            <person name="Azarias Guimaraes A."/>
            <person name="Martins da Costa E."/>
            <person name="Soares de Carvalho T."/>
            <person name="Balsanelli E."/>
            <person name="Willems A."/>
            <person name="Maltempi de Souza E."/>
            <person name="de Souza Moreira F.M."/>
        </authorList>
    </citation>
    <scope>NUCLEOTIDE SEQUENCE [LARGE SCALE GENOMIC DNA]</scope>
    <source>
        <strain evidence="9 10">UFLA 03-164</strain>
    </source>
</reference>
<dbReference type="GO" id="GO:0000160">
    <property type="term" value="P:phosphorelay signal transduction system"/>
    <property type="evidence" value="ECO:0007669"/>
    <property type="project" value="UniProtKB-KW"/>
</dbReference>
<keyword evidence="1 6" id="KW-0597">Phosphoprotein</keyword>
<dbReference type="SUPFAM" id="SSF52172">
    <property type="entry name" value="CheY-like"/>
    <property type="match status" value="1"/>
</dbReference>
<feature type="modified residue" description="4-aspartylphosphate" evidence="6">
    <location>
        <position position="55"/>
    </location>
</feature>
<protein>
    <submittedName>
        <fullName evidence="9">Response regulator</fullName>
    </submittedName>
</protein>
<dbReference type="PANTHER" id="PTHR44688:SF16">
    <property type="entry name" value="DNA-BINDING TRANSCRIPTIONAL ACTIVATOR DEVR_DOSR"/>
    <property type="match status" value="1"/>
</dbReference>
<evidence type="ECO:0000313" key="10">
    <source>
        <dbReference type="Proteomes" id="UP000468531"/>
    </source>
</evidence>
<dbReference type="Pfam" id="PF00196">
    <property type="entry name" value="GerE"/>
    <property type="match status" value="1"/>
</dbReference>
<dbReference type="PROSITE" id="PS00622">
    <property type="entry name" value="HTH_LUXR_1"/>
    <property type="match status" value="1"/>
</dbReference>
<dbReference type="PROSITE" id="PS50043">
    <property type="entry name" value="HTH_LUXR_2"/>
    <property type="match status" value="1"/>
</dbReference>